<dbReference type="PANTHER" id="PTHR13696:SF99">
    <property type="entry name" value="COBYRINIC ACID AC-DIAMIDE SYNTHASE"/>
    <property type="match status" value="1"/>
</dbReference>
<dbReference type="CDD" id="cd02042">
    <property type="entry name" value="ParAB_family"/>
    <property type="match status" value="1"/>
</dbReference>
<feature type="compositionally biased region" description="Basic and acidic residues" evidence="1">
    <location>
        <begin position="298"/>
        <end position="308"/>
    </location>
</feature>
<name>A0ABS1MGE3_9NOCA</name>
<dbReference type="Proteomes" id="UP000602198">
    <property type="component" value="Unassembled WGS sequence"/>
</dbReference>
<dbReference type="InterPro" id="IPR027417">
    <property type="entry name" value="P-loop_NTPase"/>
</dbReference>
<evidence type="ECO:0000259" key="2">
    <source>
        <dbReference type="Pfam" id="PF13614"/>
    </source>
</evidence>
<evidence type="ECO:0000313" key="3">
    <source>
        <dbReference type="EMBL" id="MBL1079737.1"/>
    </source>
</evidence>
<comment type="caution">
    <text evidence="3">The sequence shown here is derived from an EMBL/GenBank/DDBJ whole genome shotgun (WGS) entry which is preliminary data.</text>
</comment>
<dbReference type="PANTHER" id="PTHR13696">
    <property type="entry name" value="P-LOOP CONTAINING NUCLEOSIDE TRIPHOSPHATE HYDROLASE"/>
    <property type="match status" value="1"/>
</dbReference>
<dbReference type="EMBL" id="JAERRJ010000019">
    <property type="protein sequence ID" value="MBL1079737.1"/>
    <property type="molecule type" value="Genomic_DNA"/>
</dbReference>
<gene>
    <name evidence="3" type="ORF">JK358_35585</name>
</gene>
<dbReference type="Gene3D" id="3.40.50.300">
    <property type="entry name" value="P-loop containing nucleotide triphosphate hydrolases"/>
    <property type="match status" value="1"/>
</dbReference>
<organism evidence="3 4">
    <name type="scientific">Nocardia acididurans</name>
    <dbReference type="NCBI Taxonomy" id="2802282"/>
    <lineage>
        <taxon>Bacteria</taxon>
        <taxon>Bacillati</taxon>
        <taxon>Actinomycetota</taxon>
        <taxon>Actinomycetes</taxon>
        <taxon>Mycobacteriales</taxon>
        <taxon>Nocardiaceae</taxon>
        <taxon>Nocardia</taxon>
    </lineage>
</organism>
<accession>A0ABS1MGE3</accession>
<dbReference type="Pfam" id="PF13614">
    <property type="entry name" value="AAA_31"/>
    <property type="match status" value="1"/>
</dbReference>
<evidence type="ECO:0000256" key="1">
    <source>
        <dbReference type="SAM" id="MobiDB-lite"/>
    </source>
</evidence>
<feature type="domain" description="AAA" evidence="2">
    <location>
        <begin position="43"/>
        <end position="207"/>
    </location>
</feature>
<evidence type="ECO:0000313" key="4">
    <source>
        <dbReference type="Proteomes" id="UP000602198"/>
    </source>
</evidence>
<reference evidence="3 4" key="1">
    <citation type="submission" date="2021-01" db="EMBL/GenBank/DDBJ databases">
        <title>WGS of actinomycetes isolated from Thailand.</title>
        <authorList>
            <person name="Thawai C."/>
        </authorList>
    </citation>
    <scope>NUCLEOTIDE SEQUENCE [LARGE SCALE GENOMIC DNA]</scope>
    <source>
        <strain evidence="3 4">LPG 2</strain>
    </source>
</reference>
<dbReference type="InterPro" id="IPR025669">
    <property type="entry name" value="AAA_dom"/>
</dbReference>
<protein>
    <submittedName>
        <fullName evidence="3">ParA family protein</fullName>
    </submittedName>
</protein>
<feature type="region of interest" description="Disordered" evidence="1">
    <location>
        <begin position="283"/>
        <end position="311"/>
    </location>
</feature>
<proteinExistence type="predicted"/>
<dbReference type="InterPro" id="IPR050678">
    <property type="entry name" value="DNA_Partitioning_ATPase"/>
</dbReference>
<sequence>MSGGRHSWRDTPLVGGCCDGDGSGTVPGVTSTRLLPGLRAVRRTILVANQKGGVGKSSIVAAIAVAVARRGKRVLVVDADQQGNCTIRDLGVKNSDEGRSLAMTLQYGSALEPVYDVREGLDVVCGGKLLAMAGTVVANAEQHGIDPRQNLLNALEALIDSGSYDLVLIDSGPGDRGVLDLLLQVVSWLIVPTKEDDGSIDGAELLARRYLWARKNGALVELMGMILFDCNPRAIRRNEDTLGKIMDLLEGTGIEPFKNFIRQDKATALDARAFHLTPEELIAYTPPRPGEGGESDETPAKKWSRDPEPLATDYSKLTKEVLVRLAAGERAKEAV</sequence>
<dbReference type="SUPFAM" id="SSF52540">
    <property type="entry name" value="P-loop containing nucleoside triphosphate hydrolases"/>
    <property type="match status" value="1"/>
</dbReference>
<keyword evidence="4" id="KW-1185">Reference proteome</keyword>